<dbReference type="AlphaFoldDB" id="A0A4Y5SMR7"/>
<keyword evidence="4 5" id="KW-0472">Membrane</keyword>
<keyword evidence="3 5" id="KW-1133">Transmembrane helix</keyword>
<dbReference type="SUPFAM" id="SSF52096">
    <property type="entry name" value="ClpP/crotonase"/>
    <property type="match status" value="1"/>
</dbReference>
<evidence type="ECO:0000256" key="2">
    <source>
        <dbReference type="ARBA" id="ARBA00022692"/>
    </source>
</evidence>
<protein>
    <submittedName>
        <fullName evidence="9">Nodulation protein NfeD</fullName>
    </submittedName>
</protein>
<dbReference type="Pfam" id="PF25145">
    <property type="entry name" value="NfeD1b_N"/>
    <property type="match status" value="1"/>
</dbReference>
<dbReference type="Gene3D" id="2.40.50.140">
    <property type="entry name" value="Nucleic acid-binding proteins"/>
    <property type="match status" value="1"/>
</dbReference>
<dbReference type="PANTHER" id="PTHR33507:SF4">
    <property type="entry name" value="NODULATION COMPETITIVENESS PROTEIN NFED"/>
    <property type="match status" value="1"/>
</dbReference>
<dbReference type="Pfam" id="PF01957">
    <property type="entry name" value="NfeD"/>
    <property type="match status" value="1"/>
</dbReference>
<dbReference type="GO" id="GO:0016020">
    <property type="term" value="C:membrane"/>
    <property type="evidence" value="ECO:0007669"/>
    <property type="project" value="UniProtKB-SubCell"/>
</dbReference>
<accession>A0A4Y5SMR7</accession>
<evidence type="ECO:0000259" key="8">
    <source>
        <dbReference type="Pfam" id="PF25145"/>
    </source>
</evidence>
<dbReference type="SUPFAM" id="SSF141322">
    <property type="entry name" value="NfeD domain-like"/>
    <property type="match status" value="1"/>
</dbReference>
<dbReference type="InterPro" id="IPR052165">
    <property type="entry name" value="Membrane_assoc_protease"/>
</dbReference>
<dbReference type="OrthoDB" id="28112at2157"/>
<dbReference type="InterPro" id="IPR029045">
    <property type="entry name" value="ClpP/crotonase-like_dom_sf"/>
</dbReference>
<dbReference type="InterPro" id="IPR002810">
    <property type="entry name" value="NfeD-like_C"/>
</dbReference>
<dbReference type="EMBL" id="CP040846">
    <property type="protein sequence ID" value="QDA31499.1"/>
    <property type="molecule type" value="Genomic_DNA"/>
</dbReference>
<name>A0A4Y5SMR7_9EURY</name>
<evidence type="ECO:0000256" key="1">
    <source>
        <dbReference type="ARBA" id="ARBA00004141"/>
    </source>
</evidence>
<dbReference type="InterPro" id="IPR056739">
    <property type="entry name" value="NfeD_membrane"/>
</dbReference>
<dbReference type="PANTHER" id="PTHR33507">
    <property type="entry name" value="INNER MEMBRANE PROTEIN YBBJ"/>
    <property type="match status" value="1"/>
</dbReference>
<dbReference type="Proteomes" id="UP000306007">
    <property type="component" value="Chromosome"/>
</dbReference>
<organism evidence="9 10">
    <name type="scientific">Thermococcus indicus</name>
    <dbReference type="NCBI Taxonomy" id="2586643"/>
    <lineage>
        <taxon>Archaea</taxon>
        <taxon>Methanobacteriati</taxon>
        <taxon>Methanobacteriota</taxon>
        <taxon>Thermococci</taxon>
        <taxon>Thermococcales</taxon>
        <taxon>Thermococcaceae</taxon>
        <taxon>Thermococcus</taxon>
    </lineage>
</organism>
<keyword evidence="2 5" id="KW-0812">Transmembrane</keyword>
<evidence type="ECO:0000313" key="10">
    <source>
        <dbReference type="Proteomes" id="UP000306007"/>
    </source>
</evidence>
<feature type="transmembrane region" description="Helical" evidence="5">
    <location>
        <begin position="353"/>
        <end position="374"/>
    </location>
</feature>
<gene>
    <name evidence="9" type="ORF">FH039_07675</name>
</gene>
<evidence type="ECO:0000259" key="7">
    <source>
        <dbReference type="Pfam" id="PF24961"/>
    </source>
</evidence>
<dbReference type="KEGG" id="tic:FH039_07675"/>
<dbReference type="GeneID" id="40475053"/>
<dbReference type="InterPro" id="IPR012340">
    <property type="entry name" value="NA-bd_OB-fold"/>
</dbReference>
<dbReference type="Pfam" id="PF24961">
    <property type="entry name" value="NfeD_membrane"/>
    <property type="match status" value="1"/>
</dbReference>
<evidence type="ECO:0000256" key="3">
    <source>
        <dbReference type="ARBA" id="ARBA00022989"/>
    </source>
</evidence>
<evidence type="ECO:0000259" key="6">
    <source>
        <dbReference type="Pfam" id="PF01957"/>
    </source>
</evidence>
<feature type="transmembrane region" description="Helical" evidence="5">
    <location>
        <begin position="272"/>
        <end position="305"/>
    </location>
</feature>
<feature type="domain" description="NfeD integral membrane" evidence="7">
    <location>
        <begin position="244"/>
        <end position="366"/>
    </location>
</feature>
<evidence type="ECO:0000256" key="5">
    <source>
        <dbReference type="SAM" id="Phobius"/>
    </source>
</evidence>
<keyword evidence="10" id="KW-1185">Reference proteome</keyword>
<feature type="transmembrane region" description="Helical" evidence="5">
    <location>
        <begin position="245"/>
        <end position="266"/>
    </location>
</feature>
<feature type="domain" description="NfeD1b N-terminal" evidence="8">
    <location>
        <begin position="29"/>
        <end position="178"/>
    </location>
</feature>
<feature type="transmembrane region" description="Helical" evidence="5">
    <location>
        <begin position="312"/>
        <end position="333"/>
    </location>
</feature>
<evidence type="ECO:0000256" key="4">
    <source>
        <dbReference type="ARBA" id="ARBA00023136"/>
    </source>
</evidence>
<proteinExistence type="predicted"/>
<comment type="subcellular location">
    <subcellularLocation>
        <location evidence="1">Membrane</location>
        <topology evidence="1">Multi-pass membrane protein</topology>
    </subcellularLocation>
</comment>
<dbReference type="InterPro" id="IPR056738">
    <property type="entry name" value="NfeD1b_N"/>
</dbReference>
<sequence>MRPTVALAALVLFTVLVLQPGVHAQGNTVYVAKVDGMITGYTVDQFDRYISRAEDANASAIIIELNTPGGRADAMQEIVTRIESARVPVIIYVYPSGGMAASAGTYIALSSHLIAMAPGTVIGACRPILGYGQNGSIVEAPPKITNFYVAYLRELARMSGRNETLAAEFITEDRSVTPEEAMKYGVIEVIATDLDDLLQKADGMETKMPVKGKGRVVLHIKNANVVYLEPSFRDTVVKYITDPTVAYLLLNIGFIGLIFGFLTPGWHVPETIGAILLVLGLIGLGYFGYRSAGLILMVLAMIFFIAEALTPTFGLFTVAGIVTFVIGGILLFSGTGAGGEYLVTGETYSVLRIAILVMAILLGLFFLFGAATVVRAHRKKPEAGKEELIGEVGRVVEDIDPEGVIKLHGELWKAESRDGSMIPVGEKAKVVEVRGLTLIVEKVGKAKGGE</sequence>
<dbReference type="Gene3D" id="3.90.226.10">
    <property type="entry name" value="2-enoyl-CoA Hydratase, Chain A, domain 1"/>
    <property type="match status" value="1"/>
</dbReference>
<feature type="domain" description="NfeD-like C-terminal" evidence="6">
    <location>
        <begin position="386"/>
        <end position="442"/>
    </location>
</feature>
<evidence type="ECO:0000313" key="9">
    <source>
        <dbReference type="EMBL" id="QDA31499.1"/>
    </source>
</evidence>
<dbReference type="RefSeq" id="WP_139680839.1">
    <property type="nucleotide sequence ID" value="NZ_CP040846.1"/>
</dbReference>
<reference evidence="9 10" key="1">
    <citation type="submission" date="2019-06" db="EMBL/GenBank/DDBJ databases">
        <title>Thermococcus indicus sp. nov., a Fe(III)-reducing hyperthermophilic archaeon isolated from the Onnuri vent field of the Central Indian Ocean ridge.</title>
        <authorList>
            <person name="Lim J.K."/>
            <person name="Kim Y.J."/>
            <person name="Kwon K.K."/>
        </authorList>
    </citation>
    <scope>NUCLEOTIDE SEQUENCE [LARGE SCALE GENOMIC DNA]</scope>
    <source>
        <strain evidence="9 10">IOH1</strain>
    </source>
</reference>
<dbReference type="CDD" id="cd07020">
    <property type="entry name" value="Clp_protease_NfeD_1"/>
    <property type="match status" value="1"/>
</dbReference>